<keyword evidence="4" id="KW-0539">Nucleus</keyword>
<organism evidence="7 8">
    <name type="scientific">Agrocybe pediades</name>
    <dbReference type="NCBI Taxonomy" id="84607"/>
    <lineage>
        <taxon>Eukaryota</taxon>
        <taxon>Fungi</taxon>
        <taxon>Dikarya</taxon>
        <taxon>Basidiomycota</taxon>
        <taxon>Agaricomycotina</taxon>
        <taxon>Agaricomycetes</taxon>
        <taxon>Agaricomycetidae</taxon>
        <taxon>Agaricales</taxon>
        <taxon>Agaricineae</taxon>
        <taxon>Strophariaceae</taxon>
        <taxon>Agrocybe</taxon>
    </lineage>
</organism>
<feature type="compositionally biased region" description="Basic and acidic residues" evidence="5">
    <location>
        <begin position="13"/>
        <end position="25"/>
    </location>
</feature>
<dbReference type="AlphaFoldDB" id="A0A8H4VIB3"/>
<protein>
    <recommendedName>
        <fullName evidence="6">Velvet domain-containing protein</fullName>
    </recommendedName>
</protein>
<feature type="domain" description="Velvet" evidence="6">
    <location>
        <begin position="178"/>
        <end position="364"/>
    </location>
</feature>
<dbReference type="EMBL" id="JAACJL010000058">
    <property type="protein sequence ID" value="KAF4610542.1"/>
    <property type="molecule type" value="Genomic_DNA"/>
</dbReference>
<dbReference type="PANTHER" id="PTHR33572">
    <property type="entry name" value="SPORE DEVELOPMENT REGULATOR VOSA"/>
    <property type="match status" value="1"/>
</dbReference>
<dbReference type="InterPro" id="IPR037525">
    <property type="entry name" value="Velvet_dom"/>
</dbReference>
<dbReference type="GO" id="GO:0005634">
    <property type="term" value="C:nucleus"/>
    <property type="evidence" value="ECO:0007669"/>
    <property type="project" value="UniProtKB-SubCell"/>
</dbReference>
<comment type="caution">
    <text evidence="7">The sequence shown here is derived from an EMBL/GenBank/DDBJ whole genome shotgun (WGS) entry which is preliminary data.</text>
</comment>
<evidence type="ECO:0000259" key="6">
    <source>
        <dbReference type="PROSITE" id="PS51821"/>
    </source>
</evidence>
<dbReference type="InterPro" id="IPR021740">
    <property type="entry name" value="Velvet"/>
</dbReference>
<dbReference type="PROSITE" id="PS51821">
    <property type="entry name" value="VELVET"/>
    <property type="match status" value="1"/>
</dbReference>
<keyword evidence="2" id="KW-0805">Transcription regulation</keyword>
<keyword evidence="3" id="KW-0804">Transcription</keyword>
<proteinExistence type="predicted"/>
<dbReference type="Gene3D" id="2.60.40.3960">
    <property type="entry name" value="Velvet domain"/>
    <property type="match status" value="1"/>
</dbReference>
<gene>
    <name evidence="7" type="ORF">D9613_006724</name>
</gene>
<evidence type="ECO:0000256" key="2">
    <source>
        <dbReference type="ARBA" id="ARBA00023015"/>
    </source>
</evidence>
<feature type="region of interest" description="Disordered" evidence="5">
    <location>
        <begin position="1"/>
        <end position="27"/>
    </location>
</feature>
<evidence type="ECO:0000256" key="4">
    <source>
        <dbReference type="ARBA" id="ARBA00023242"/>
    </source>
</evidence>
<dbReference type="Proteomes" id="UP000521872">
    <property type="component" value="Unassembled WGS sequence"/>
</dbReference>
<sequence>MATQEIFGSIGIRRSDVEPPHKSSKGECIQDPALLRALMKLYDGGRVCGPFHRSSARPTSIHSPVKTRDHSDVSISSPSISRHPQQGRYAAQGVSLKYPLLEGREYMSKSPEPYSSGTSSGKSSPHSTYGSLTFSSPTSSLTQSPLTSQSSLADLTTSSPPPFIRQQPRIRIDSLLSDPQFRTYHLEIVQQPLRTAEFGAALLSRTPITPPIIARLTVRDYSGNPIIPEPELPFLLAHLTLFSDDGLTPLDTGSYIGRGGQQNPPMLYGSLVSTVEKFEDLQGNMGLFFLFPDVSIHRRGRYQLGVNLFRIGNPQTTSLSEQGTFLAQTRTRPFDVVPLPEYVAAPTTRLTQSFIRQGARLFPNSPPHPSF</sequence>
<evidence type="ECO:0000256" key="5">
    <source>
        <dbReference type="SAM" id="MobiDB-lite"/>
    </source>
</evidence>
<feature type="region of interest" description="Disordered" evidence="5">
    <location>
        <begin position="107"/>
        <end position="166"/>
    </location>
</feature>
<evidence type="ECO:0000313" key="8">
    <source>
        <dbReference type="Proteomes" id="UP000521872"/>
    </source>
</evidence>
<name>A0A8H4VIB3_9AGAR</name>
<feature type="region of interest" description="Disordered" evidence="5">
    <location>
        <begin position="52"/>
        <end position="92"/>
    </location>
</feature>
<feature type="compositionally biased region" description="Low complexity" evidence="5">
    <location>
        <begin position="73"/>
        <end position="86"/>
    </location>
</feature>
<keyword evidence="8" id="KW-1185">Reference proteome</keyword>
<reference evidence="7 8" key="1">
    <citation type="submission" date="2019-12" db="EMBL/GenBank/DDBJ databases">
        <authorList>
            <person name="Floudas D."/>
            <person name="Bentzer J."/>
            <person name="Ahren D."/>
            <person name="Johansson T."/>
            <person name="Persson P."/>
            <person name="Tunlid A."/>
        </authorList>
    </citation>
    <scope>NUCLEOTIDE SEQUENCE [LARGE SCALE GENOMIC DNA]</scope>
    <source>
        <strain evidence="7 8">CBS 102.39</strain>
    </source>
</reference>
<accession>A0A8H4VIB3</accession>
<comment type="subcellular location">
    <subcellularLocation>
        <location evidence="1">Nucleus</location>
    </subcellularLocation>
</comment>
<dbReference type="Pfam" id="PF11754">
    <property type="entry name" value="Velvet"/>
    <property type="match status" value="2"/>
</dbReference>
<evidence type="ECO:0000256" key="3">
    <source>
        <dbReference type="ARBA" id="ARBA00023163"/>
    </source>
</evidence>
<dbReference type="InterPro" id="IPR038491">
    <property type="entry name" value="Velvet_dom_sf"/>
</dbReference>
<dbReference type="PANTHER" id="PTHR33572:SF15">
    <property type="entry name" value="VELVET DOMAIN-CONTAINING PROTEIN"/>
    <property type="match status" value="1"/>
</dbReference>
<evidence type="ECO:0000256" key="1">
    <source>
        <dbReference type="ARBA" id="ARBA00004123"/>
    </source>
</evidence>
<evidence type="ECO:0000313" key="7">
    <source>
        <dbReference type="EMBL" id="KAF4610542.1"/>
    </source>
</evidence>
<feature type="compositionally biased region" description="Low complexity" evidence="5">
    <location>
        <begin position="113"/>
        <end position="152"/>
    </location>
</feature>